<protein>
    <recommendedName>
        <fullName evidence="7">Flagellar biosynthesis protein FlhA</fullName>
    </recommendedName>
</protein>
<comment type="caution">
    <text evidence="8">The sequence shown here is derived from an EMBL/GenBank/DDBJ whole genome shotgun (WGS) entry which is preliminary data.</text>
</comment>
<keyword evidence="4 7" id="KW-0812">Transmembrane</keyword>
<keyword evidence="7" id="KW-1005">Bacterial flagellum biogenesis</keyword>
<keyword evidence="3 7" id="KW-1003">Cell membrane</keyword>
<dbReference type="Gene3D" id="3.40.50.12790">
    <property type="entry name" value="FHIPEP family, domain 4"/>
    <property type="match status" value="1"/>
</dbReference>
<dbReference type="GO" id="GO:0044780">
    <property type="term" value="P:bacterial-type flagellum assembly"/>
    <property type="evidence" value="ECO:0007669"/>
    <property type="project" value="InterPro"/>
</dbReference>
<evidence type="ECO:0000256" key="5">
    <source>
        <dbReference type="ARBA" id="ARBA00022989"/>
    </source>
</evidence>
<gene>
    <name evidence="7" type="primary">flhA</name>
    <name evidence="8" type="ORF">HDF16_001054</name>
</gene>
<dbReference type="Gene3D" id="3.40.30.60">
    <property type="entry name" value="FHIPEP family, domain 1"/>
    <property type="match status" value="1"/>
</dbReference>
<dbReference type="EMBL" id="JACHIP010000001">
    <property type="protein sequence ID" value="MBB5056385.1"/>
    <property type="molecule type" value="Genomic_DNA"/>
</dbReference>
<dbReference type="NCBIfam" id="TIGR01398">
    <property type="entry name" value="FlhA"/>
    <property type="match status" value="1"/>
</dbReference>
<evidence type="ECO:0000256" key="3">
    <source>
        <dbReference type="ARBA" id="ARBA00022475"/>
    </source>
</evidence>
<evidence type="ECO:0000313" key="9">
    <source>
        <dbReference type="Proteomes" id="UP000540989"/>
    </source>
</evidence>
<dbReference type="InterPro" id="IPR001712">
    <property type="entry name" value="T3SS_FHIPEP"/>
</dbReference>
<dbReference type="PRINTS" id="PR00949">
    <property type="entry name" value="TYPE3IMAPROT"/>
</dbReference>
<dbReference type="PIRSF" id="PIRSF005419">
    <property type="entry name" value="FlhA"/>
    <property type="match status" value="1"/>
</dbReference>
<comment type="function">
    <text evidence="7">Required for formation of the rod structure of the flagellar apparatus. Together with FliI and FliH, may constitute the export apparatus of flagellin.</text>
</comment>
<dbReference type="Proteomes" id="UP000540989">
    <property type="component" value="Unassembled WGS sequence"/>
</dbReference>
<evidence type="ECO:0000256" key="4">
    <source>
        <dbReference type="ARBA" id="ARBA00022692"/>
    </source>
</evidence>
<dbReference type="Pfam" id="PF00771">
    <property type="entry name" value="FHIPEP"/>
    <property type="match status" value="1"/>
</dbReference>
<keyword evidence="8" id="KW-0969">Cilium</keyword>
<dbReference type="PANTHER" id="PTHR30161">
    <property type="entry name" value="FLAGELLAR EXPORT PROTEIN, MEMBRANE FLHA SUBUNIT-RELATED"/>
    <property type="match status" value="1"/>
</dbReference>
<feature type="transmembrane region" description="Helical" evidence="7">
    <location>
        <begin position="17"/>
        <end position="34"/>
    </location>
</feature>
<keyword evidence="8" id="KW-0282">Flagellum</keyword>
<dbReference type="InterPro" id="IPR042193">
    <property type="entry name" value="FHIPEP_3"/>
</dbReference>
<evidence type="ECO:0000256" key="6">
    <source>
        <dbReference type="ARBA" id="ARBA00023136"/>
    </source>
</evidence>
<feature type="transmembrane region" description="Helical" evidence="7">
    <location>
        <begin position="41"/>
        <end position="61"/>
    </location>
</feature>
<reference evidence="8 9" key="1">
    <citation type="submission" date="2020-08" db="EMBL/GenBank/DDBJ databases">
        <title>Genomic Encyclopedia of Type Strains, Phase IV (KMG-V): Genome sequencing to study the core and pangenomes of soil and plant-associated prokaryotes.</title>
        <authorList>
            <person name="Whitman W."/>
        </authorList>
    </citation>
    <scope>NUCLEOTIDE SEQUENCE [LARGE SCALE GENOMIC DNA]</scope>
    <source>
        <strain evidence="8 9">M8UP14</strain>
    </source>
</reference>
<feature type="transmembrane region" description="Helical" evidence="7">
    <location>
        <begin position="245"/>
        <end position="267"/>
    </location>
</feature>
<keyword evidence="7" id="KW-0653">Protein transport</keyword>
<dbReference type="RefSeq" id="WP_184214034.1">
    <property type="nucleotide sequence ID" value="NZ_JACHIP010000001.1"/>
</dbReference>
<keyword evidence="5 7" id="KW-1133">Transmembrane helix</keyword>
<comment type="similarity">
    <text evidence="2 7">Belongs to the FHIPEP (flagella/HR/invasion proteins export pore) family.</text>
</comment>
<evidence type="ECO:0000256" key="2">
    <source>
        <dbReference type="ARBA" id="ARBA00008835"/>
    </source>
</evidence>
<proteinExistence type="inferred from homology"/>
<accession>A0A7W7ZAN8</accession>
<feature type="transmembrane region" description="Helical" evidence="7">
    <location>
        <begin position="67"/>
        <end position="87"/>
    </location>
</feature>
<keyword evidence="7" id="KW-1006">Bacterial flagellum protein export</keyword>
<keyword evidence="7" id="KW-0813">Transport</keyword>
<feature type="transmembrane region" description="Helical" evidence="7">
    <location>
        <begin position="205"/>
        <end position="224"/>
    </location>
</feature>
<feature type="transmembrane region" description="Helical" evidence="7">
    <location>
        <begin position="108"/>
        <end position="135"/>
    </location>
</feature>
<keyword evidence="8" id="KW-0966">Cell projection</keyword>
<evidence type="ECO:0000256" key="1">
    <source>
        <dbReference type="ARBA" id="ARBA00004651"/>
    </source>
</evidence>
<keyword evidence="6 7" id="KW-0472">Membrane</keyword>
<dbReference type="InterPro" id="IPR006301">
    <property type="entry name" value="FlhA"/>
</dbReference>
<evidence type="ECO:0000256" key="7">
    <source>
        <dbReference type="RuleBase" id="RU364093"/>
    </source>
</evidence>
<dbReference type="GO" id="GO:0005886">
    <property type="term" value="C:plasma membrane"/>
    <property type="evidence" value="ECO:0007669"/>
    <property type="project" value="UniProtKB-SubCell"/>
</dbReference>
<dbReference type="InterPro" id="IPR042196">
    <property type="entry name" value="FHIPEP_4"/>
</dbReference>
<name>A0A7W7ZAN8_9BACT</name>
<comment type="subcellular location">
    <subcellularLocation>
        <location evidence="1 7">Cell membrane</location>
        <topology evidence="1 7">Multi-pass membrane protein</topology>
    </subcellularLocation>
</comment>
<organism evidence="8 9">
    <name type="scientific">Granulicella aggregans</name>
    <dbReference type="NCBI Taxonomy" id="474949"/>
    <lineage>
        <taxon>Bacteria</taxon>
        <taxon>Pseudomonadati</taxon>
        <taxon>Acidobacteriota</taxon>
        <taxon>Terriglobia</taxon>
        <taxon>Terriglobales</taxon>
        <taxon>Acidobacteriaceae</taxon>
        <taxon>Granulicella</taxon>
    </lineage>
</organism>
<dbReference type="AlphaFoldDB" id="A0A7W7ZAN8"/>
<feature type="transmembrane region" description="Helical" evidence="7">
    <location>
        <begin position="287"/>
        <end position="320"/>
    </location>
</feature>
<dbReference type="GO" id="GO:0009306">
    <property type="term" value="P:protein secretion"/>
    <property type="evidence" value="ECO:0007669"/>
    <property type="project" value="InterPro"/>
</dbReference>
<dbReference type="InterPro" id="IPR042194">
    <property type="entry name" value="FHIPEP_1"/>
</dbReference>
<keyword evidence="9" id="KW-1185">Reference proteome</keyword>
<sequence length="696" mass="74627">MSEKKGLLKTLASSGEWVVPMAAVSMVFVMLVPLPSILLDLMLTVSITASVLVLLTAVQILRPVEFSVFPSLLLLLTMLRLSLDLASTRRILLHGNEGSSAAGKVIEAFGQFVVGGNYVVGFVIFLALIAIQYLVISHGAVRTAEVTARFTLDAMPGKQMAIDADLNAGLINEQQARKRRENVSREAEFCGAMDGAARFSQRDSLATILIMAINIIAGFLIGVFQQGIPFQEALKTYTILTVGDGLVSILPSLLVSVAGGIVVTRAASKESLGVNVQRQLLSSPRLLWIGGGVLAALGFIPGLPKVAFFSVAGALMFAAYKIKDEKVAEDPDAVEPAALMAGKPGAVPALAAESMDSVMKLDELMLEVGVGLVPLVDAKQGGQLLARVKALRKNLAQQLGFLVPSIHITDNLALHEGEYVVYIRGVEIARWELRRGLALAISSEAGVPNLPGEETREPAFDVPAKWISKELQAQAIAAGYAVADSTSVLAAHLAELIKRNAYELLSRHETKRLIDRLNESHPKLVEELIPKLLSLGEVQKVLQQLLREQVSIRDLGTILEALVDTAAINKNGVALVEAARQALGRGLIRPLLDTKGELRVVTLDASIEEECMRAANGQSGQLSSTGLQISVARRVLDSLRASFGDQINEAPPVLLCSSPGRFYLRRLLEPFLPKITVISPSEIPAMTMVQSVGVVR</sequence>
<dbReference type="PANTHER" id="PTHR30161:SF1">
    <property type="entry name" value="FLAGELLAR BIOSYNTHESIS PROTEIN FLHA-RELATED"/>
    <property type="match status" value="1"/>
</dbReference>
<evidence type="ECO:0000313" key="8">
    <source>
        <dbReference type="EMBL" id="MBB5056385.1"/>
    </source>
</evidence>
<dbReference type="Gene3D" id="1.10.8.540">
    <property type="entry name" value="FHIPEP family, domain 3"/>
    <property type="match status" value="1"/>
</dbReference>